<feature type="compositionally biased region" description="Low complexity" evidence="1">
    <location>
        <begin position="45"/>
        <end position="58"/>
    </location>
</feature>
<dbReference type="Proteomes" id="UP000823964">
    <property type="component" value="Unassembled WGS sequence"/>
</dbReference>
<feature type="compositionally biased region" description="Acidic residues" evidence="1">
    <location>
        <begin position="59"/>
        <end position="74"/>
    </location>
</feature>
<evidence type="ECO:0000256" key="2">
    <source>
        <dbReference type="SAM" id="SignalP"/>
    </source>
</evidence>
<protein>
    <submittedName>
        <fullName evidence="3">Uncharacterized protein</fullName>
    </submittedName>
</protein>
<keyword evidence="2" id="KW-0732">Signal</keyword>
<organism evidence="3 4">
    <name type="scientific">Candidatus Akkermansia intestinigallinarum</name>
    <dbReference type="NCBI Taxonomy" id="2838431"/>
    <lineage>
        <taxon>Bacteria</taxon>
        <taxon>Pseudomonadati</taxon>
        <taxon>Verrucomicrobiota</taxon>
        <taxon>Verrucomicrobiia</taxon>
        <taxon>Verrucomicrobiales</taxon>
        <taxon>Akkermansiaceae</taxon>
        <taxon>Akkermansia</taxon>
    </lineage>
</organism>
<accession>A0A9D2AHH0</accession>
<reference evidence="3" key="2">
    <citation type="submission" date="2021-04" db="EMBL/GenBank/DDBJ databases">
        <authorList>
            <person name="Gilroy R."/>
        </authorList>
    </citation>
    <scope>NUCLEOTIDE SEQUENCE</scope>
    <source>
        <strain evidence="3">14975</strain>
    </source>
</reference>
<name>A0A9D2AHH0_9BACT</name>
<evidence type="ECO:0000313" key="3">
    <source>
        <dbReference type="EMBL" id="HIX20479.1"/>
    </source>
</evidence>
<feature type="chain" id="PRO_5039434083" evidence="2">
    <location>
        <begin position="25"/>
        <end position="506"/>
    </location>
</feature>
<dbReference type="EMBL" id="DXFQ01000145">
    <property type="protein sequence ID" value="HIX20479.1"/>
    <property type="molecule type" value="Genomic_DNA"/>
</dbReference>
<dbReference type="PROSITE" id="PS51257">
    <property type="entry name" value="PROKAR_LIPOPROTEIN"/>
    <property type="match status" value="1"/>
</dbReference>
<feature type="signal peptide" evidence="2">
    <location>
        <begin position="1"/>
        <end position="24"/>
    </location>
</feature>
<sequence>MKTAHSFPLLPLVATLGCSLSAAAEGNAPLSASCSYAASAPATVSAPAEGTNEATAADPADDDLLPEDDADSPAEDGSSALPYFSPRPLPPIFDYWQEVLMEQSEARKYLVLDEDEYNRPLTEDEKAEIEEVRGHIREALAAAKELFTAQMALIRGPLSHPHYQPDDPYEVEDYLEICEKYLEESFHRDLEALSFCASFMNAGCVEPTLHPGGRPMLNRPDPEVIFWQRTGGDSTVANEWKLARQACEWQKRQRRFMESYLAHYSYDSAGFERESRDPFTEYCQVMTSEIPACAPDGSPSDQTVTYCEAMRELIRREERAWERYYTAMGNLVCPSPGYRGSGTGVSTLEYQLYLLDTRERFLYLLASGDQNIKDLPSARREKEAALLPLHSTYAYGEIFQDTALLFRHPKLAGNPWCISFPLAGPGFIYVKDNDVLRRYVAAHPEGGDVNIRGYQVLESRGEPYSSNKQEGSSDDDVPAPAADNALEMQQLFDLLECSPADGYIYG</sequence>
<feature type="region of interest" description="Disordered" evidence="1">
    <location>
        <begin position="45"/>
        <end position="85"/>
    </location>
</feature>
<reference evidence="3" key="1">
    <citation type="journal article" date="2021" name="PeerJ">
        <title>Extensive microbial diversity within the chicken gut microbiome revealed by metagenomics and culture.</title>
        <authorList>
            <person name="Gilroy R."/>
            <person name="Ravi A."/>
            <person name="Getino M."/>
            <person name="Pursley I."/>
            <person name="Horton D.L."/>
            <person name="Alikhan N.F."/>
            <person name="Baker D."/>
            <person name="Gharbi K."/>
            <person name="Hall N."/>
            <person name="Watson M."/>
            <person name="Adriaenssens E.M."/>
            <person name="Foster-Nyarko E."/>
            <person name="Jarju S."/>
            <person name="Secka A."/>
            <person name="Antonio M."/>
            <person name="Oren A."/>
            <person name="Chaudhuri R.R."/>
            <person name="La Ragione R."/>
            <person name="Hildebrand F."/>
            <person name="Pallen M.J."/>
        </authorList>
    </citation>
    <scope>NUCLEOTIDE SEQUENCE</scope>
    <source>
        <strain evidence="3">14975</strain>
    </source>
</reference>
<evidence type="ECO:0000313" key="4">
    <source>
        <dbReference type="Proteomes" id="UP000823964"/>
    </source>
</evidence>
<gene>
    <name evidence="3" type="ORF">H9862_07770</name>
</gene>
<feature type="region of interest" description="Disordered" evidence="1">
    <location>
        <begin position="461"/>
        <end position="480"/>
    </location>
</feature>
<comment type="caution">
    <text evidence="3">The sequence shown here is derived from an EMBL/GenBank/DDBJ whole genome shotgun (WGS) entry which is preliminary data.</text>
</comment>
<evidence type="ECO:0000256" key="1">
    <source>
        <dbReference type="SAM" id="MobiDB-lite"/>
    </source>
</evidence>
<dbReference type="AlphaFoldDB" id="A0A9D2AHH0"/>
<proteinExistence type="predicted"/>